<feature type="compositionally biased region" description="Basic and acidic residues" evidence="3">
    <location>
        <begin position="324"/>
        <end position="344"/>
    </location>
</feature>
<keyword evidence="1" id="KW-0677">Repeat</keyword>
<evidence type="ECO:0000256" key="2">
    <source>
        <dbReference type="SAM" id="Coils"/>
    </source>
</evidence>
<dbReference type="Pfam" id="PF02493">
    <property type="entry name" value="MORN"/>
    <property type="match status" value="2"/>
</dbReference>
<evidence type="ECO:0000256" key="3">
    <source>
        <dbReference type="SAM" id="MobiDB-lite"/>
    </source>
</evidence>
<keyword evidence="6" id="KW-1185">Reference proteome</keyword>
<dbReference type="Gene3D" id="2.20.110.10">
    <property type="entry name" value="Histone H3 K4-specific methyltransferase SET7/9 N-terminal domain"/>
    <property type="match status" value="1"/>
</dbReference>
<evidence type="ECO:0000313" key="4">
    <source>
        <dbReference type="EMBL" id="KAK1735279.1"/>
    </source>
</evidence>
<feature type="region of interest" description="Disordered" evidence="3">
    <location>
        <begin position="321"/>
        <end position="376"/>
    </location>
</feature>
<sequence>MSDRTNTNGENNNVSWDSHLVAVLTYDRNSSASGVNRTNGQTDEMADGKAHGTVTYADGSVYTGMLEEGNKPGDFGTVTYVGGSAYTGELKDGKPYGFGTMTYHDKSVYVGQWKAGERSGSGKSTAVMMTSDGKHTVSIDKSEWSTNNFSPGRPAMADNEDRVAERHPFTPTNLFGSATKAQANESLATKAQLDEISPENAKSTNSSSSTKSMNSLLNAVSMEHEERIEKTKLIENTLDQHGAFIHENRGDICLLNKSLAEQEANVRELRKKVDEGVEEREELKNAVNELKSTIDVMTSSQKEEHKTKVAFACANEYFPIPARDSAKKPPADAKKPAVAKKQDENSQPVNRTSTSSAKKSTPFRRSRRKSACTSEV</sequence>
<evidence type="ECO:0008006" key="7">
    <source>
        <dbReference type="Google" id="ProtNLM"/>
    </source>
</evidence>
<feature type="region of interest" description="Disordered" evidence="3">
    <location>
        <begin position="190"/>
        <end position="212"/>
    </location>
</feature>
<dbReference type="Proteomes" id="UP001224775">
    <property type="component" value="Unassembled WGS sequence"/>
</dbReference>
<name>A0AAD9D7Z1_9STRA</name>
<evidence type="ECO:0000313" key="5">
    <source>
        <dbReference type="EMBL" id="KAK1736063.1"/>
    </source>
</evidence>
<dbReference type="PANTHER" id="PTHR23084:SF263">
    <property type="entry name" value="MORN REPEAT-CONTAINING PROTEIN 1"/>
    <property type="match status" value="1"/>
</dbReference>
<evidence type="ECO:0000256" key="1">
    <source>
        <dbReference type="ARBA" id="ARBA00022737"/>
    </source>
</evidence>
<proteinExistence type="predicted"/>
<feature type="compositionally biased region" description="Polar residues" evidence="3">
    <location>
        <begin position="345"/>
        <end position="359"/>
    </location>
</feature>
<reference evidence="5" key="1">
    <citation type="submission" date="2023-06" db="EMBL/GenBank/DDBJ databases">
        <title>Survivors Of The Sea: Transcriptome response of Skeletonema marinoi to long-term dormancy.</title>
        <authorList>
            <person name="Pinder M.I.M."/>
            <person name="Kourtchenko O."/>
            <person name="Robertson E.K."/>
            <person name="Larsson T."/>
            <person name="Maumus F."/>
            <person name="Osuna-Cruz C.M."/>
            <person name="Vancaester E."/>
            <person name="Stenow R."/>
            <person name="Vandepoele K."/>
            <person name="Ploug H."/>
            <person name="Bruchert V."/>
            <person name="Godhe A."/>
            <person name="Topel M."/>
        </authorList>
    </citation>
    <scope>NUCLEOTIDE SEQUENCE</scope>
    <source>
        <strain evidence="5">R05AC</strain>
    </source>
</reference>
<organism evidence="5 6">
    <name type="scientific">Skeletonema marinoi</name>
    <dbReference type="NCBI Taxonomy" id="267567"/>
    <lineage>
        <taxon>Eukaryota</taxon>
        <taxon>Sar</taxon>
        <taxon>Stramenopiles</taxon>
        <taxon>Ochrophyta</taxon>
        <taxon>Bacillariophyta</taxon>
        <taxon>Coscinodiscophyceae</taxon>
        <taxon>Thalassiosirophycidae</taxon>
        <taxon>Thalassiosirales</taxon>
        <taxon>Skeletonemataceae</taxon>
        <taxon>Skeletonema</taxon>
        <taxon>Skeletonema marinoi-dohrnii complex</taxon>
    </lineage>
</organism>
<dbReference type="SUPFAM" id="SSF82185">
    <property type="entry name" value="Histone H3 K4-specific methyltransferase SET7/9 N-terminal domain"/>
    <property type="match status" value="1"/>
</dbReference>
<feature type="coiled-coil region" evidence="2">
    <location>
        <begin position="259"/>
        <end position="300"/>
    </location>
</feature>
<comment type="caution">
    <text evidence="5">The sequence shown here is derived from an EMBL/GenBank/DDBJ whole genome shotgun (WGS) entry which is preliminary data.</text>
</comment>
<gene>
    <name evidence="5" type="ORF">QTG54_013199</name>
    <name evidence="4" type="ORF">QTG54_013893</name>
</gene>
<accession>A0AAD9D7Z1</accession>
<feature type="compositionally biased region" description="Low complexity" evidence="3">
    <location>
        <begin position="202"/>
        <end position="212"/>
    </location>
</feature>
<dbReference type="AlphaFoldDB" id="A0AAD9D7Z1"/>
<dbReference type="PANTHER" id="PTHR23084">
    <property type="entry name" value="PHOSPHATIDYLINOSITOL-4-PHOSPHATE 5-KINASE RELATED"/>
    <property type="match status" value="1"/>
</dbReference>
<protein>
    <recommendedName>
        <fullName evidence="7">MORN repeat-containing protein 5</fullName>
    </recommendedName>
</protein>
<dbReference type="InterPro" id="IPR003409">
    <property type="entry name" value="MORN"/>
</dbReference>
<evidence type="ECO:0000313" key="6">
    <source>
        <dbReference type="Proteomes" id="UP001224775"/>
    </source>
</evidence>
<dbReference type="EMBL" id="JATAAI010000030">
    <property type="protein sequence ID" value="KAK1736063.1"/>
    <property type="molecule type" value="Genomic_DNA"/>
</dbReference>
<feature type="compositionally biased region" description="Basic residues" evidence="3">
    <location>
        <begin position="361"/>
        <end position="370"/>
    </location>
</feature>
<keyword evidence="2" id="KW-0175">Coiled coil</keyword>
<dbReference type="SMART" id="SM00698">
    <property type="entry name" value="MORN"/>
    <property type="match status" value="2"/>
</dbReference>
<dbReference type="EMBL" id="JATAAI010000034">
    <property type="protein sequence ID" value="KAK1735279.1"/>
    <property type="molecule type" value="Genomic_DNA"/>
</dbReference>